<reference evidence="1 2" key="1">
    <citation type="submission" date="2020-08" db="EMBL/GenBank/DDBJ databases">
        <title>Genomic Encyclopedia of Type Strains, Phase IV (KMG-IV): sequencing the most valuable type-strain genomes for metagenomic binning, comparative biology and taxonomic classification.</title>
        <authorList>
            <person name="Goeker M."/>
        </authorList>
    </citation>
    <scope>NUCLEOTIDE SEQUENCE [LARGE SCALE GENOMIC DNA]</scope>
    <source>
        <strain evidence="1 2">DSM 102238</strain>
    </source>
</reference>
<dbReference type="AlphaFoldDB" id="A0A7W6H4U9"/>
<comment type="caution">
    <text evidence="1">The sequence shown here is derived from an EMBL/GenBank/DDBJ whole genome shotgun (WGS) entry which is preliminary data.</text>
</comment>
<evidence type="ECO:0000313" key="1">
    <source>
        <dbReference type="EMBL" id="MBB3998389.1"/>
    </source>
</evidence>
<keyword evidence="2" id="KW-1185">Reference proteome</keyword>
<dbReference type="EMBL" id="JACIEK010000005">
    <property type="protein sequence ID" value="MBB3998389.1"/>
    <property type="molecule type" value="Genomic_DNA"/>
</dbReference>
<evidence type="ECO:0000313" key="2">
    <source>
        <dbReference type="Proteomes" id="UP000542776"/>
    </source>
</evidence>
<sequence>MPSTHRRIVEAAGAAWHHASALQRNAGVAISSRERDALTDYRDEVRDTWLRAIERARREERRRNVSATLAALDYGADDELEFGFYADGDFDFSGVEWGHE</sequence>
<protein>
    <submittedName>
        <fullName evidence="1">Uncharacterized protein</fullName>
    </submittedName>
</protein>
<gene>
    <name evidence="1" type="ORF">GGR04_002230</name>
</gene>
<accession>A0A7W6H4U9</accession>
<dbReference type="Proteomes" id="UP000542776">
    <property type="component" value="Unassembled WGS sequence"/>
</dbReference>
<dbReference type="RefSeq" id="WP_183199930.1">
    <property type="nucleotide sequence ID" value="NZ_JACIEK010000005.1"/>
</dbReference>
<name>A0A7W6H4U9_9HYPH</name>
<proteinExistence type="predicted"/>
<organism evidence="1 2">
    <name type="scientific">Aureimonas pseudogalii</name>
    <dbReference type="NCBI Taxonomy" id="1744844"/>
    <lineage>
        <taxon>Bacteria</taxon>
        <taxon>Pseudomonadati</taxon>
        <taxon>Pseudomonadota</taxon>
        <taxon>Alphaproteobacteria</taxon>
        <taxon>Hyphomicrobiales</taxon>
        <taxon>Aurantimonadaceae</taxon>
        <taxon>Aureimonas</taxon>
    </lineage>
</organism>